<keyword evidence="1 2" id="KW-0732">Signal</keyword>
<keyword evidence="3" id="KW-1185">Reference proteome</keyword>
<protein>
    <submittedName>
        <fullName evidence="4">Uncharacterized protein LOC115631993</fullName>
    </submittedName>
</protein>
<dbReference type="RefSeq" id="XP_030384782.1">
    <property type="nucleotide sequence ID" value="XM_030528922.1"/>
</dbReference>
<reference evidence="4" key="1">
    <citation type="submission" date="2025-08" db="UniProtKB">
        <authorList>
            <consortium name="RefSeq"/>
        </authorList>
    </citation>
    <scope>IDENTIFICATION</scope>
    <source>
        <strain evidence="4">11010-0011.00</strain>
        <tissue evidence="4">Whole body</tissue>
    </source>
</reference>
<proteinExistence type="predicted"/>
<sequence>MLQKVLFPVLLLGCLAYVEVLACNGYKAKVVKMENCAGDDAIISVDPDFSVKLNKKCELVPIGCVNNKAFTTATAKYKVQKDGIVMKEGKMDLCSAVEEVSSEAKDMLKVFGAPSSCPVAEEKICSNNHSVDLSKYKAMLSMARGHLIIDSEIKHDTGKSCFHAEINITKS</sequence>
<evidence type="ECO:0000256" key="1">
    <source>
        <dbReference type="ARBA" id="ARBA00022729"/>
    </source>
</evidence>
<dbReference type="OrthoDB" id="8184313at2759"/>
<name>A0A6J2UC77_DROLE</name>
<evidence type="ECO:0000313" key="3">
    <source>
        <dbReference type="Proteomes" id="UP000504634"/>
    </source>
</evidence>
<dbReference type="GeneID" id="115631993"/>
<accession>A0A6J2UC77</accession>
<dbReference type="Proteomes" id="UP000504634">
    <property type="component" value="Unplaced"/>
</dbReference>
<feature type="signal peptide" evidence="2">
    <location>
        <begin position="1"/>
        <end position="22"/>
    </location>
</feature>
<organism evidence="3 4">
    <name type="scientific">Drosophila lebanonensis</name>
    <name type="common">Fruit fly</name>
    <name type="synonym">Scaptodrosophila lebanonensis</name>
    <dbReference type="NCBI Taxonomy" id="7225"/>
    <lineage>
        <taxon>Eukaryota</taxon>
        <taxon>Metazoa</taxon>
        <taxon>Ecdysozoa</taxon>
        <taxon>Arthropoda</taxon>
        <taxon>Hexapoda</taxon>
        <taxon>Insecta</taxon>
        <taxon>Pterygota</taxon>
        <taxon>Neoptera</taxon>
        <taxon>Endopterygota</taxon>
        <taxon>Diptera</taxon>
        <taxon>Brachycera</taxon>
        <taxon>Muscomorpha</taxon>
        <taxon>Ephydroidea</taxon>
        <taxon>Drosophilidae</taxon>
        <taxon>Scaptodrosophila</taxon>
    </lineage>
</organism>
<evidence type="ECO:0000313" key="4">
    <source>
        <dbReference type="RefSeq" id="XP_030384782.1"/>
    </source>
</evidence>
<evidence type="ECO:0000256" key="2">
    <source>
        <dbReference type="SAM" id="SignalP"/>
    </source>
</evidence>
<dbReference type="Gene3D" id="2.70.220.10">
    <property type="entry name" value="Ganglioside GM2 activator"/>
    <property type="match status" value="1"/>
</dbReference>
<feature type="chain" id="PRO_5026817123" evidence="2">
    <location>
        <begin position="23"/>
        <end position="171"/>
    </location>
</feature>
<dbReference type="InterPro" id="IPR036846">
    <property type="entry name" value="GM2-AP_sf"/>
</dbReference>
<dbReference type="AlphaFoldDB" id="A0A6J2UC77"/>
<gene>
    <name evidence="4" type="primary">LOC115631993</name>
</gene>